<dbReference type="RefSeq" id="WP_184194178.1">
    <property type="nucleotide sequence ID" value="NZ_JACHGW010000002.1"/>
</dbReference>
<proteinExistence type="predicted"/>
<keyword evidence="1" id="KW-0812">Transmembrane</keyword>
<name>A0A7W9SNR8_ARMRO</name>
<evidence type="ECO:0000256" key="1">
    <source>
        <dbReference type="SAM" id="Phobius"/>
    </source>
</evidence>
<feature type="transmembrane region" description="Helical" evidence="1">
    <location>
        <begin position="28"/>
        <end position="55"/>
    </location>
</feature>
<evidence type="ECO:0000313" key="3">
    <source>
        <dbReference type="Proteomes" id="UP000520814"/>
    </source>
</evidence>
<reference evidence="2 3" key="1">
    <citation type="submission" date="2020-08" db="EMBL/GenBank/DDBJ databases">
        <title>Genomic Encyclopedia of Type Strains, Phase IV (KMG-IV): sequencing the most valuable type-strain genomes for metagenomic binning, comparative biology and taxonomic classification.</title>
        <authorList>
            <person name="Goeker M."/>
        </authorList>
    </citation>
    <scope>NUCLEOTIDE SEQUENCE [LARGE SCALE GENOMIC DNA]</scope>
    <source>
        <strain evidence="2 3">DSM 23562</strain>
    </source>
</reference>
<sequence length="80" mass="8878">MKNYALALLVAAVYVAHQDFWNWNDRGLVLGVLPVGLAYHAFYACLAAVMMFILVKFAWPTRLEAEIEALGDAAIQVEGH</sequence>
<protein>
    <recommendedName>
        <fullName evidence="4">DUF3311 domain-containing protein</fullName>
    </recommendedName>
</protein>
<accession>A0A7W9SNR8</accession>
<keyword evidence="3" id="KW-1185">Reference proteome</keyword>
<dbReference type="EMBL" id="JACHGW010000002">
    <property type="protein sequence ID" value="MBB6050022.1"/>
    <property type="molecule type" value="Genomic_DNA"/>
</dbReference>
<comment type="caution">
    <text evidence="2">The sequence shown here is derived from an EMBL/GenBank/DDBJ whole genome shotgun (WGS) entry which is preliminary data.</text>
</comment>
<organism evidence="2 3">
    <name type="scientific">Armatimonas rosea</name>
    <dbReference type="NCBI Taxonomy" id="685828"/>
    <lineage>
        <taxon>Bacteria</taxon>
        <taxon>Bacillati</taxon>
        <taxon>Armatimonadota</taxon>
        <taxon>Armatimonadia</taxon>
        <taxon>Armatimonadales</taxon>
        <taxon>Armatimonadaceae</taxon>
        <taxon>Armatimonas</taxon>
    </lineage>
</organism>
<gene>
    <name evidence="2" type="ORF">HNQ39_001813</name>
</gene>
<evidence type="ECO:0000313" key="2">
    <source>
        <dbReference type="EMBL" id="MBB6050022.1"/>
    </source>
</evidence>
<dbReference type="AlphaFoldDB" id="A0A7W9SNR8"/>
<dbReference type="Proteomes" id="UP000520814">
    <property type="component" value="Unassembled WGS sequence"/>
</dbReference>
<evidence type="ECO:0008006" key="4">
    <source>
        <dbReference type="Google" id="ProtNLM"/>
    </source>
</evidence>
<keyword evidence="1" id="KW-0472">Membrane</keyword>
<keyword evidence="1" id="KW-1133">Transmembrane helix</keyword>